<evidence type="ECO:0000313" key="1">
    <source>
        <dbReference type="EMBL" id="CAA9276200.1"/>
    </source>
</evidence>
<name>A0A6J4JFZ8_9ACTN</name>
<proteinExistence type="predicted"/>
<gene>
    <name evidence="1" type="ORF">AVDCRST_MAG41-3250</name>
</gene>
<organism evidence="1">
    <name type="scientific">uncultured Mycobacteriales bacterium</name>
    <dbReference type="NCBI Taxonomy" id="581187"/>
    <lineage>
        <taxon>Bacteria</taxon>
        <taxon>Bacillati</taxon>
        <taxon>Actinomycetota</taxon>
        <taxon>Actinomycetes</taxon>
        <taxon>Mycobacteriales</taxon>
        <taxon>environmental samples</taxon>
    </lineage>
</organism>
<dbReference type="AlphaFoldDB" id="A0A6J4JFZ8"/>
<protein>
    <recommendedName>
        <fullName evidence="2">2-phospho-L-lactate guanylyltransferase</fullName>
    </recommendedName>
</protein>
<accession>A0A6J4JFZ8</accession>
<dbReference type="EMBL" id="CADCTP010000296">
    <property type="protein sequence ID" value="CAA9276200.1"/>
    <property type="molecule type" value="Genomic_DNA"/>
</dbReference>
<reference evidence="1" key="1">
    <citation type="submission" date="2020-02" db="EMBL/GenBank/DDBJ databases">
        <authorList>
            <person name="Meier V. D."/>
        </authorList>
    </citation>
    <scope>NUCLEOTIDE SEQUENCE</scope>
    <source>
        <strain evidence="1">AVDCRST_MAG41</strain>
    </source>
</reference>
<evidence type="ECO:0008006" key="2">
    <source>
        <dbReference type="Google" id="ProtNLM"/>
    </source>
</evidence>
<sequence>MQATVATFDPATGAGSVLTDRLDRLEFDGAAFAAGGLRLLRPGQRVRLDTAGDRIVRITVATLPAGTPPRSPG</sequence>